<protein>
    <submittedName>
        <fullName evidence="6">TetR/AcrR family transcriptional regulator</fullName>
    </submittedName>
</protein>
<dbReference type="PROSITE" id="PS01081">
    <property type="entry name" value="HTH_TETR_1"/>
    <property type="match status" value="1"/>
</dbReference>
<evidence type="ECO:0000256" key="4">
    <source>
        <dbReference type="PROSITE-ProRule" id="PRU00335"/>
    </source>
</evidence>
<dbReference type="InterPro" id="IPR036271">
    <property type="entry name" value="Tet_transcr_reg_TetR-rel_C_sf"/>
</dbReference>
<dbReference type="PROSITE" id="PS50977">
    <property type="entry name" value="HTH_TETR_2"/>
    <property type="match status" value="1"/>
</dbReference>
<name>A0ABW6PQP9_9NOCA</name>
<dbReference type="RefSeq" id="WP_387701088.1">
    <property type="nucleotide sequence ID" value="NZ_JBIAMX010000009.1"/>
</dbReference>
<keyword evidence="1" id="KW-0805">Transcription regulation</keyword>
<proteinExistence type="predicted"/>
<comment type="caution">
    <text evidence="6">The sequence shown here is derived from an EMBL/GenBank/DDBJ whole genome shotgun (WGS) entry which is preliminary data.</text>
</comment>
<dbReference type="Proteomes" id="UP001601444">
    <property type="component" value="Unassembled WGS sequence"/>
</dbReference>
<dbReference type="Pfam" id="PF00440">
    <property type="entry name" value="TetR_N"/>
    <property type="match status" value="1"/>
</dbReference>
<evidence type="ECO:0000259" key="5">
    <source>
        <dbReference type="PROSITE" id="PS50977"/>
    </source>
</evidence>
<gene>
    <name evidence="6" type="ORF">ACFYTF_17150</name>
</gene>
<evidence type="ECO:0000256" key="2">
    <source>
        <dbReference type="ARBA" id="ARBA00023125"/>
    </source>
</evidence>
<dbReference type="InterPro" id="IPR001647">
    <property type="entry name" value="HTH_TetR"/>
</dbReference>
<evidence type="ECO:0000313" key="6">
    <source>
        <dbReference type="EMBL" id="MFF0544560.1"/>
    </source>
</evidence>
<feature type="domain" description="HTH tetR-type" evidence="5">
    <location>
        <begin position="9"/>
        <end position="69"/>
    </location>
</feature>
<dbReference type="InterPro" id="IPR009057">
    <property type="entry name" value="Homeodomain-like_sf"/>
</dbReference>
<feature type="DNA-binding region" description="H-T-H motif" evidence="4">
    <location>
        <begin position="32"/>
        <end position="51"/>
    </location>
</feature>
<keyword evidence="7" id="KW-1185">Reference proteome</keyword>
<keyword evidence="2 4" id="KW-0238">DNA-binding</keyword>
<dbReference type="PANTHER" id="PTHR47506">
    <property type="entry name" value="TRANSCRIPTIONAL REGULATORY PROTEIN"/>
    <property type="match status" value="1"/>
</dbReference>
<accession>A0ABW6PQP9</accession>
<dbReference type="Pfam" id="PF16925">
    <property type="entry name" value="TetR_C_13"/>
    <property type="match status" value="1"/>
</dbReference>
<organism evidence="6 7">
    <name type="scientific">Nocardia thailandica</name>
    <dbReference type="NCBI Taxonomy" id="257275"/>
    <lineage>
        <taxon>Bacteria</taxon>
        <taxon>Bacillati</taxon>
        <taxon>Actinomycetota</taxon>
        <taxon>Actinomycetes</taxon>
        <taxon>Mycobacteriales</taxon>
        <taxon>Nocardiaceae</taxon>
        <taxon>Nocardia</taxon>
    </lineage>
</organism>
<evidence type="ECO:0000313" key="7">
    <source>
        <dbReference type="Proteomes" id="UP001601444"/>
    </source>
</evidence>
<dbReference type="InterPro" id="IPR023772">
    <property type="entry name" value="DNA-bd_HTH_TetR-type_CS"/>
</dbReference>
<dbReference type="Gene3D" id="1.10.10.60">
    <property type="entry name" value="Homeodomain-like"/>
    <property type="match status" value="1"/>
</dbReference>
<evidence type="ECO:0000256" key="1">
    <source>
        <dbReference type="ARBA" id="ARBA00023015"/>
    </source>
</evidence>
<dbReference type="EMBL" id="JBIAMX010000009">
    <property type="protein sequence ID" value="MFF0544560.1"/>
    <property type="molecule type" value="Genomic_DNA"/>
</dbReference>
<dbReference type="PANTHER" id="PTHR47506:SF1">
    <property type="entry name" value="HTH-TYPE TRANSCRIPTIONAL REGULATOR YJDC"/>
    <property type="match status" value="1"/>
</dbReference>
<dbReference type="Gene3D" id="1.10.357.10">
    <property type="entry name" value="Tetracycline Repressor, domain 2"/>
    <property type="match status" value="1"/>
</dbReference>
<dbReference type="SUPFAM" id="SSF48498">
    <property type="entry name" value="Tetracyclin repressor-like, C-terminal domain"/>
    <property type="match status" value="1"/>
</dbReference>
<sequence length="197" mass="20853">MADRGRPRAFDRDAALRRAMEVFWERGYDGASMSELTSAMGINTPSLYAAFGDKEALFRAAVELYGAHEGGRTARALREEPTARAAIEAMLRDNVAVYTTPGTPQGCMVVLAGGTYTERTASVREFLVDARRATSASIRDRLEAGLAAGELPAGTDPAALAAFYTSVLFGLSVQARDGASHAELTAAVDCAMAAWPG</sequence>
<reference evidence="6 7" key="1">
    <citation type="submission" date="2024-10" db="EMBL/GenBank/DDBJ databases">
        <title>The Natural Products Discovery Center: Release of the First 8490 Sequenced Strains for Exploring Actinobacteria Biosynthetic Diversity.</title>
        <authorList>
            <person name="Kalkreuter E."/>
            <person name="Kautsar S.A."/>
            <person name="Yang D."/>
            <person name="Bader C.D."/>
            <person name="Teijaro C.N."/>
            <person name="Fluegel L."/>
            <person name="Davis C.M."/>
            <person name="Simpson J.R."/>
            <person name="Lauterbach L."/>
            <person name="Steele A.D."/>
            <person name="Gui C."/>
            <person name="Meng S."/>
            <person name="Li G."/>
            <person name="Viehrig K."/>
            <person name="Ye F."/>
            <person name="Su P."/>
            <person name="Kiefer A.F."/>
            <person name="Nichols A."/>
            <person name="Cepeda A.J."/>
            <person name="Yan W."/>
            <person name="Fan B."/>
            <person name="Jiang Y."/>
            <person name="Adhikari A."/>
            <person name="Zheng C.-J."/>
            <person name="Schuster L."/>
            <person name="Cowan T.M."/>
            <person name="Smanski M.J."/>
            <person name="Chevrette M.G."/>
            <person name="De Carvalho L.P.S."/>
            <person name="Shen B."/>
        </authorList>
    </citation>
    <scope>NUCLEOTIDE SEQUENCE [LARGE SCALE GENOMIC DNA]</scope>
    <source>
        <strain evidence="6 7">NPDC004045</strain>
    </source>
</reference>
<dbReference type="InterPro" id="IPR011075">
    <property type="entry name" value="TetR_C"/>
</dbReference>
<dbReference type="PRINTS" id="PR00455">
    <property type="entry name" value="HTHTETR"/>
</dbReference>
<evidence type="ECO:0000256" key="3">
    <source>
        <dbReference type="ARBA" id="ARBA00023163"/>
    </source>
</evidence>
<keyword evidence="3" id="KW-0804">Transcription</keyword>
<dbReference type="SUPFAM" id="SSF46689">
    <property type="entry name" value="Homeodomain-like"/>
    <property type="match status" value="1"/>
</dbReference>